<keyword evidence="3 6" id="KW-1133">Transmembrane helix</keyword>
<protein>
    <recommendedName>
        <fullName evidence="9">G-protein coupled receptors family 1 profile domain-containing protein</fullName>
    </recommendedName>
</protein>
<dbReference type="PANTHER" id="PTHR23112">
    <property type="entry name" value="G PROTEIN-COUPLED RECEPTOR 157-RELATED"/>
    <property type="match status" value="1"/>
</dbReference>
<comment type="subcellular location">
    <subcellularLocation>
        <location evidence="1">Membrane</location>
        <topology evidence="1">Multi-pass membrane protein</topology>
    </subcellularLocation>
</comment>
<feature type="region of interest" description="Disordered" evidence="5">
    <location>
        <begin position="198"/>
        <end position="225"/>
    </location>
</feature>
<evidence type="ECO:0000256" key="3">
    <source>
        <dbReference type="ARBA" id="ARBA00022989"/>
    </source>
</evidence>
<evidence type="ECO:0000313" key="7">
    <source>
        <dbReference type="EMBL" id="GFH49927.1"/>
    </source>
</evidence>
<evidence type="ECO:0000256" key="6">
    <source>
        <dbReference type="SAM" id="Phobius"/>
    </source>
</evidence>
<evidence type="ECO:0000256" key="5">
    <source>
        <dbReference type="SAM" id="MobiDB-lite"/>
    </source>
</evidence>
<dbReference type="PANTHER" id="PTHR23112:SF0">
    <property type="entry name" value="TRANSMEMBRANE PROTEIN 116"/>
    <property type="match status" value="1"/>
</dbReference>
<keyword evidence="2 6" id="KW-0812">Transmembrane</keyword>
<dbReference type="Proteomes" id="UP001054902">
    <property type="component" value="Unassembled WGS sequence"/>
</dbReference>
<feature type="transmembrane region" description="Helical" evidence="6">
    <location>
        <begin position="164"/>
        <end position="190"/>
    </location>
</feature>
<sequence length="370" mass="41309">MIRNSPRGLKSPYSRIIFGLSIGDIIKSSALFSSVFAAPKDTPDSAFAIGTTESCDAIGCIQLLGILLTIFYLLFLIYYFFRRINGQVLPQNFARREEKYVHILIWFIALAFPFIVLVKKAFNPVIYGATCSITSRPFGCGGKPGEEDYIECTRGQSAPKLSKIYAAMLGMSFLILLGLLTAITCHVYSIERTLSNSSDMGKVKSESHNETPSQENADNNLSNEEFCDEESKREKVKISKDNQKNNSLTKKSFKQALFYVLTFITTFGAPIIGYGIIGLSNTNAVVAIWILSVFFSPYGIFLILIYTKPKVDKLSEMFPGSSWHSRFSVVLFAGGEVPPAQELREPPHFMAKREEQNEEALTCRVRNGKI</sequence>
<reference evidence="7 8" key="1">
    <citation type="journal article" date="2021" name="Sci. Rep.">
        <title>The genome of the diatom Chaetoceros tenuissimus carries an ancient integrated fragment of an extant virus.</title>
        <authorList>
            <person name="Hongo Y."/>
            <person name="Kimura K."/>
            <person name="Takaki Y."/>
            <person name="Yoshida Y."/>
            <person name="Baba S."/>
            <person name="Kobayashi G."/>
            <person name="Nagasaki K."/>
            <person name="Hano T."/>
            <person name="Tomaru Y."/>
        </authorList>
    </citation>
    <scope>NUCLEOTIDE SEQUENCE [LARGE SCALE GENOMIC DNA]</scope>
    <source>
        <strain evidence="7 8">NIES-3715</strain>
    </source>
</reference>
<comment type="caution">
    <text evidence="7">The sequence shown here is derived from an EMBL/GenBank/DDBJ whole genome shotgun (WGS) entry which is preliminary data.</text>
</comment>
<dbReference type="GO" id="GO:0007189">
    <property type="term" value="P:adenylate cyclase-activating G protein-coupled receptor signaling pathway"/>
    <property type="evidence" value="ECO:0007669"/>
    <property type="project" value="TreeGrafter"/>
</dbReference>
<dbReference type="AlphaFoldDB" id="A0AAD3CPY7"/>
<dbReference type="GO" id="GO:0004930">
    <property type="term" value="F:G protein-coupled receptor activity"/>
    <property type="evidence" value="ECO:0007669"/>
    <property type="project" value="TreeGrafter"/>
</dbReference>
<evidence type="ECO:0008006" key="9">
    <source>
        <dbReference type="Google" id="ProtNLM"/>
    </source>
</evidence>
<feature type="transmembrane region" description="Helical" evidence="6">
    <location>
        <begin position="283"/>
        <end position="307"/>
    </location>
</feature>
<feature type="transmembrane region" description="Helical" evidence="6">
    <location>
        <begin position="12"/>
        <end position="37"/>
    </location>
</feature>
<dbReference type="EMBL" id="BLLK01000038">
    <property type="protein sequence ID" value="GFH49927.1"/>
    <property type="molecule type" value="Genomic_DNA"/>
</dbReference>
<accession>A0AAD3CPY7</accession>
<keyword evidence="4 6" id="KW-0472">Membrane</keyword>
<evidence type="ECO:0000256" key="4">
    <source>
        <dbReference type="ARBA" id="ARBA00023136"/>
    </source>
</evidence>
<gene>
    <name evidence="7" type="ORF">CTEN210_06403</name>
</gene>
<keyword evidence="8" id="KW-1185">Reference proteome</keyword>
<name>A0AAD3CPY7_9STRA</name>
<proteinExistence type="predicted"/>
<dbReference type="GO" id="GO:0005886">
    <property type="term" value="C:plasma membrane"/>
    <property type="evidence" value="ECO:0007669"/>
    <property type="project" value="TreeGrafter"/>
</dbReference>
<evidence type="ECO:0000256" key="1">
    <source>
        <dbReference type="ARBA" id="ARBA00004141"/>
    </source>
</evidence>
<evidence type="ECO:0000313" key="8">
    <source>
        <dbReference type="Proteomes" id="UP001054902"/>
    </source>
</evidence>
<dbReference type="Gene3D" id="1.20.1070.10">
    <property type="entry name" value="Rhodopsin 7-helix transmembrane proteins"/>
    <property type="match status" value="1"/>
</dbReference>
<feature type="transmembrane region" description="Helical" evidence="6">
    <location>
        <begin position="256"/>
        <end position="277"/>
    </location>
</feature>
<evidence type="ECO:0000256" key="2">
    <source>
        <dbReference type="ARBA" id="ARBA00022692"/>
    </source>
</evidence>
<feature type="transmembrane region" description="Helical" evidence="6">
    <location>
        <begin position="57"/>
        <end position="80"/>
    </location>
</feature>
<feature type="transmembrane region" description="Helical" evidence="6">
    <location>
        <begin position="100"/>
        <end position="118"/>
    </location>
</feature>
<dbReference type="SUPFAM" id="SSF81321">
    <property type="entry name" value="Family A G protein-coupled receptor-like"/>
    <property type="match status" value="1"/>
</dbReference>
<feature type="compositionally biased region" description="Polar residues" evidence="5">
    <location>
        <begin position="210"/>
        <end position="223"/>
    </location>
</feature>
<organism evidence="7 8">
    <name type="scientific">Chaetoceros tenuissimus</name>
    <dbReference type="NCBI Taxonomy" id="426638"/>
    <lineage>
        <taxon>Eukaryota</taxon>
        <taxon>Sar</taxon>
        <taxon>Stramenopiles</taxon>
        <taxon>Ochrophyta</taxon>
        <taxon>Bacillariophyta</taxon>
        <taxon>Coscinodiscophyceae</taxon>
        <taxon>Chaetocerotophycidae</taxon>
        <taxon>Chaetocerotales</taxon>
        <taxon>Chaetocerotaceae</taxon>
        <taxon>Chaetoceros</taxon>
    </lineage>
</organism>